<keyword evidence="2" id="KW-1185">Reference proteome</keyword>
<dbReference type="PANTHER" id="PTHR40697:SF3">
    <property type="entry name" value="ACETOIN CATABOLISM PROTEIN X"/>
    <property type="match status" value="1"/>
</dbReference>
<gene>
    <name evidence="1" type="ORF">SAMN02746064_01640</name>
</gene>
<dbReference type="AlphaFoldDB" id="A0A1M4XZP6"/>
<dbReference type="GO" id="GO:0005524">
    <property type="term" value="F:ATP binding"/>
    <property type="evidence" value="ECO:0007669"/>
    <property type="project" value="UniProtKB-ARBA"/>
</dbReference>
<dbReference type="InterPro" id="IPR039065">
    <property type="entry name" value="AcoX-like"/>
</dbReference>
<evidence type="ECO:0000313" key="1">
    <source>
        <dbReference type="EMBL" id="SHE98915.1"/>
    </source>
</evidence>
<organism evidence="1 2">
    <name type="scientific">Alkalibacter saccharofermentans DSM 14828</name>
    <dbReference type="NCBI Taxonomy" id="1120975"/>
    <lineage>
        <taxon>Bacteria</taxon>
        <taxon>Bacillati</taxon>
        <taxon>Bacillota</taxon>
        <taxon>Clostridia</taxon>
        <taxon>Eubacteriales</taxon>
        <taxon>Eubacteriaceae</taxon>
        <taxon>Alkalibacter</taxon>
    </lineage>
</organism>
<dbReference type="Gene3D" id="3.40.50.10330">
    <property type="entry name" value="Probable inorganic polyphosphate/atp-NAD kinase, domain 1"/>
    <property type="match status" value="1"/>
</dbReference>
<dbReference type="SUPFAM" id="SSF111331">
    <property type="entry name" value="NAD kinase/diacylglycerol kinase-like"/>
    <property type="match status" value="1"/>
</dbReference>
<dbReference type="Proteomes" id="UP000184251">
    <property type="component" value="Unassembled WGS sequence"/>
</dbReference>
<dbReference type="InterPro" id="IPR011391">
    <property type="entry name" value="AcoX_kinase"/>
</dbReference>
<dbReference type="GO" id="GO:0006741">
    <property type="term" value="P:NADP+ biosynthetic process"/>
    <property type="evidence" value="ECO:0007669"/>
    <property type="project" value="InterPro"/>
</dbReference>
<dbReference type="InterPro" id="IPR017438">
    <property type="entry name" value="ATP-NAD_kinase_N"/>
</dbReference>
<proteinExistence type="predicted"/>
<sequence length="334" mass="36724">MTSIGIIANPASGRDIRRLVSHATVIDNNEKINIVERVILGAQQCGVEKVYMMPDPYNMGYRVADKLKTTGELKCSIEIIEIYENEGIEDTINSARIMEAKKVGCIITLGGDGTNRAAAKSIVKTPLIAISTGTNNVYPEMIEGTLAGIAAAVVASGEFDKREFTQKDKRIEIYHREKLIDIALIDAVISKDVFVGAKAIWQVETIEKIFVTRAHPASIGFSSVIGNKMIVSCEDDFGAMVNVNTDYSCILAPMSAGIVVPIPIDQPQVLPFGEEYRYTTRCRGTIALDGEREIEFGPGEDYFFRVTRKGPFRVQVKKALEAAQKNGFFNVCDK</sequence>
<dbReference type="InterPro" id="IPR016064">
    <property type="entry name" value="NAD/diacylglycerol_kinase_sf"/>
</dbReference>
<reference evidence="1 2" key="1">
    <citation type="submission" date="2016-11" db="EMBL/GenBank/DDBJ databases">
        <authorList>
            <person name="Jaros S."/>
            <person name="Januszkiewicz K."/>
            <person name="Wedrychowicz H."/>
        </authorList>
    </citation>
    <scope>NUCLEOTIDE SEQUENCE [LARGE SCALE GENOMIC DNA]</scope>
    <source>
        <strain evidence="1 2">DSM 14828</strain>
    </source>
</reference>
<keyword evidence="1" id="KW-0418">Kinase</keyword>
<dbReference type="PIRSF" id="PIRSF018567">
    <property type="entry name" value="AcoX"/>
    <property type="match status" value="1"/>
</dbReference>
<keyword evidence="1" id="KW-0808">Transferase</keyword>
<dbReference type="EMBL" id="FQTU01000011">
    <property type="protein sequence ID" value="SHE98915.1"/>
    <property type="molecule type" value="Genomic_DNA"/>
</dbReference>
<dbReference type="GO" id="GO:0003951">
    <property type="term" value="F:NAD+ kinase activity"/>
    <property type="evidence" value="ECO:0007669"/>
    <property type="project" value="InterPro"/>
</dbReference>
<dbReference type="OrthoDB" id="4292700at2"/>
<dbReference type="STRING" id="1120975.SAMN02746064_01640"/>
<dbReference type="GO" id="GO:0051287">
    <property type="term" value="F:NAD binding"/>
    <property type="evidence" value="ECO:0007669"/>
    <property type="project" value="UniProtKB-ARBA"/>
</dbReference>
<name>A0A1M4XZP6_9FIRM</name>
<evidence type="ECO:0000313" key="2">
    <source>
        <dbReference type="Proteomes" id="UP000184251"/>
    </source>
</evidence>
<dbReference type="RefSeq" id="WP_073270932.1">
    <property type="nucleotide sequence ID" value="NZ_FQTU01000011.1"/>
</dbReference>
<dbReference type="InterPro" id="IPR002504">
    <property type="entry name" value="NADK"/>
</dbReference>
<protein>
    <submittedName>
        <fullName evidence="1">Predicted polyphosphate-or ATP-dependent NAD kinase</fullName>
    </submittedName>
</protein>
<dbReference type="PANTHER" id="PTHR40697">
    <property type="entry name" value="ACETOIN CATABOLISM PROTEIN X"/>
    <property type="match status" value="1"/>
</dbReference>
<dbReference type="Pfam" id="PF01513">
    <property type="entry name" value="NAD_kinase"/>
    <property type="match status" value="1"/>
</dbReference>
<accession>A0A1M4XZP6</accession>